<organism evidence="2 3">
    <name type="scientific">Staurois parvus</name>
    <dbReference type="NCBI Taxonomy" id="386267"/>
    <lineage>
        <taxon>Eukaryota</taxon>
        <taxon>Metazoa</taxon>
        <taxon>Chordata</taxon>
        <taxon>Craniata</taxon>
        <taxon>Vertebrata</taxon>
        <taxon>Euteleostomi</taxon>
        <taxon>Amphibia</taxon>
        <taxon>Batrachia</taxon>
        <taxon>Anura</taxon>
        <taxon>Neobatrachia</taxon>
        <taxon>Ranoidea</taxon>
        <taxon>Ranidae</taxon>
        <taxon>Staurois</taxon>
    </lineage>
</organism>
<comment type="caution">
    <text evidence="2">The sequence shown here is derived from an EMBL/GenBank/DDBJ whole genome shotgun (WGS) entry which is preliminary data.</text>
</comment>
<evidence type="ECO:0000313" key="3">
    <source>
        <dbReference type="Proteomes" id="UP001162483"/>
    </source>
</evidence>
<evidence type="ECO:0000313" key="2">
    <source>
        <dbReference type="EMBL" id="CAI9562327.1"/>
    </source>
</evidence>
<dbReference type="EMBL" id="CATNWA010011805">
    <property type="protein sequence ID" value="CAI9562327.1"/>
    <property type="molecule type" value="Genomic_DNA"/>
</dbReference>
<accession>A0ABN9CS93</accession>
<gene>
    <name evidence="2" type="ORF">SPARVUS_LOCUS5594197</name>
</gene>
<protein>
    <submittedName>
        <fullName evidence="2">Uncharacterized protein</fullName>
    </submittedName>
</protein>
<feature type="compositionally biased region" description="Basic and acidic residues" evidence="1">
    <location>
        <begin position="23"/>
        <end position="34"/>
    </location>
</feature>
<reference evidence="2" key="1">
    <citation type="submission" date="2023-05" db="EMBL/GenBank/DDBJ databases">
        <authorList>
            <person name="Stuckert A."/>
        </authorList>
    </citation>
    <scope>NUCLEOTIDE SEQUENCE</scope>
</reference>
<dbReference type="Proteomes" id="UP001162483">
    <property type="component" value="Unassembled WGS sequence"/>
</dbReference>
<evidence type="ECO:0000256" key="1">
    <source>
        <dbReference type="SAM" id="MobiDB-lite"/>
    </source>
</evidence>
<sequence length="46" mass="5155">MPASAGLHCRGHCRRDIAGAQDKVSEEQIPEQRRMVSPSVARGYRF</sequence>
<proteinExistence type="predicted"/>
<name>A0ABN9CS93_9NEOB</name>
<feature type="region of interest" description="Disordered" evidence="1">
    <location>
        <begin position="22"/>
        <end position="46"/>
    </location>
</feature>
<keyword evidence="3" id="KW-1185">Reference proteome</keyword>